<evidence type="ECO:0000313" key="1">
    <source>
        <dbReference type="EMBL" id="MBM7507473.1"/>
    </source>
</evidence>
<accession>A0ABS2M8E7</accession>
<sequence length="42" mass="4553">MAEAHGVGDEPPPVVALVEHHRRKAGDRAALVHLGALERFRS</sequence>
<protein>
    <submittedName>
        <fullName evidence="1">Uncharacterized protein</fullName>
    </submittedName>
</protein>
<name>A0ABS2M8E7_9ACTN</name>
<dbReference type="RefSeq" id="WP_264675513.1">
    <property type="nucleotide sequence ID" value="NZ_JACDTV010000012.1"/>
</dbReference>
<dbReference type="Proteomes" id="UP000732378">
    <property type="component" value="Unassembled WGS sequence"/>
</dbReference>
<gene>
    <name evidence="1" type="ORF">JOE61_001287</name>
</gene>
<dbReference type="EMBL" id="JAFBBZ010000001">
    <property type="protein sequence ID" value="MBM7507473.1"/>
    <property type="molecule type" value="Genomic_DNA"/>
</dbReference>
<keyword evidence="2" id="KW-1185">Reference proteome</keyword>
<reference evidence="1 2" key="1">
    <citation type="submission" date="2021-01" db="EMBL/GenBank/DDBJ databases">
        <title>Sequencing the genomes of 1000 actinobacteria strains.</title>
        <authorList>
            <person name="Klenk H.-P."/>
        </authorList>
    </citation>
    <scope>NUCLEOTIDE SEQUENCE [LARGE SCALE GENOMIC DNA]</scope>
    <source>
        <strain evidence="1 2">DSM 18239</strain>
    </source>
</reference>
<organism evidence="1 2">
    <name type="scientific">Nocardioides salarius</name>
    <dbReference type="NCBI Taxonomy" id="374513"/>
    <lineage>
        <taxon>Bacteria</taxon>
        <taxon>Bacillati</taxon>
        <taxon>Actinomycetota</taxon>
        <taxon>Actinomycetes</taxon>
        <taxon>Propionibacteriales</taxon>
        <taxon>Nocardioidaceae</taxon>
        <taxon>Nocardioides</taxon>
    </lineage>
</organism>
<evidence type="ECO:0000313" key="2">
    <source>
        <dbReference type="Proteomes" id="UP000732378"/>
    </source>
</evidence>
<proteinExistence type="predicted"/>
<comment type="caution">
    <text evidence="1">The sequence shown here is derived from an EMBL/GenBank/DDBJ whole genome shotgun (WGS) entry which is preliminary data.</text>
</comment>